<evidence type="ECO:0000256" key="3">
    <source>
        <dbReference type="ARBA" id="ARBA00023002"/>
    </source>
</evidence>
<evidence type="ECO:0000256" key="2">
    <source>
        <dbReference type="ARBA" id="ARBA00022827"/>
    </source>
</evidence>
<keyword evidence="2" id="KW-0274">FAD</keyword>
<dbReference type="RefSeq" id="WP_150962771.1">
    <property type="nucleotide sequence ID" value="NZ_VZZJ01000005.1"/>
</dbReference>
<proteinExistence type="predicted"/>
<name>A0A6N6MRM3_9HYPH</name>
<dbReference type="Pfam" id="PF00941">
    <property type="entry name" value="FAD_binding_5"/>
    <property type="match status" value="1"/>
</dbReference>
<dbReference type="SUPFAM" id="SSF56176">
    <property type="entry name" value="FAD-binding/transporter-associated domain-like"/>
    <property type="match status" value="1"/>
</dbReference>
<dbReference type="PANTHER" id="PTHR42659">
    <property type="entry name" value="XANTHINE DEHYDROGENASE SUBUNIT C-RELATED"/>
    <property type="match status" value="1"/>
</dbReference>
<feature type="domain" description="FAD-binding PCMH-type" evidence="4">
    <location>
        <begin position="1"/>
        <end position="177"/>
    </location>
</feature>
<dbReference type="InterPro" id="IPR016167">
    <property type="entry name" value="FAD-bd_PCMH_sub1"/>
</dbReference>
<comment type="caution">
    <text evidence="5">The sequence shown here is derived from an EMBL/GenBank/DDBJ whole genome shotgun (WGS) entry which is preliminary data.</text>
</comment>
<evidence type="ECO:0000259" key="4">
    <source>
        <dbReference type="PROSITE" id="PS51387"/>
    </source>
</evidence>
<dbReference type="InterPro" id="IPR036318">
    <property type="entry name" value="FAD-bd_PCMH-like_sf"/>
</dbReference>
<organism evidence="5 6">
    <name type="scientific">Methylobacterium planeticum</name>
    <dbReference type="NCBI Taxonomy" id="2615211"/>
    <lineage>
        <taxon>Bacteria</taxon>
        <taxon>Pseudomonadati</taxon>
        <taxon>Pseudomonadota</taxon>
        <taxon>Alphaproteobacteria</taxon>
        <taxon>Hyphomicrobiales</taxon>
        <taxon>Methylobacteriaceae</taxon>
        <taxon>Methylobacterium</taxon>
    </lineage>
</organism>
<reference evidence="5 6" key="1">
    <citation type="submission" date="2019-09" db="EMBL/GenBank/DDBJ databases">
        <title>YIM 132548 draft genome.</title>
        <authorList>
            <person name="Jiang L."/>
        </authorList>
    </citation>
    <scope>NUCLEOTIDE SEQUENCE [LARGE SCALE GENOMIC DNA]</scope>
    <source>
        <strain evidence="5 6">YIM 132548</strain>
    </source>
</reference>
<dbReference type="EMBL" id="VZZJ01000005">
    <property type="protein sequence ID" value="KAB1074375.1"/>
    <property type="molecule type" value="Genomic_DNA"/>
</dbReference>
<evidence type="ECO:0000313" key="6">
    <source>
        <dbReference type="Proteomes" id="UP000441523"/>
    </source>
</evidence>
<dbReference type="PROSITE" id="PS51387">
    <property type="entry name" value="FAD_PCMH"/>
    <property type="match status" value="1"/>
</dbReference>
<protein>
    <submittedName>
        <fullName evidence="5">Carbon monoxide dehydrogenase</fullName>
    </submittedName>
</protein>
<keyword evidence="1" id="KW-0285">Flavoprotein</keyword>
<dbReference type="AlphaFoldDB" id="A0A6N6MRM3"/>
<dbReference type="InterPro" id="IPR002346">
    <property type="entry name" value="Mopterin_DH_FAD-bd"/>
</dbReference>
<accession>A0A6N6MRM3</accession>
<keyword evidence="3" id="KW-0560">Oxidoreductase</keyword>
<evidence type="ECO:0000256" key="1">
    <source>
        <dbReference type="ARBA" id="ARBA00022630"/>
    </source>
</evidence>
<keyword evidence="6" id="KW-1185">Reference proteome</keyword>
<dbReference type="Gene3D" id="3.30.43.10">
    <property type="entry name" value="Uridine Diphospho-n-acetylenolpyruvylglucosamine Reductase, domain 2"/>
    <property type="match status" value="1"/>
</dbReference>
<dbReference type="InterPro" id="IPR051312">
    <property type="entry name" value="Diverse_Substr_Oxidored"/>
</dbReference>
<dbReference type="Gene3D" id="3.30.465.10">
    <property type="match status" value="1"/>
</dbReference>
<gene>
    <name evidence="5" type="ORF">F6X51_08370</name>
</gene>
<dbReference type="InterPro" id="IPR016169">
    <property type="entry name" value="FAD-bd_PCMH_sub2"/>
</dbReference>
<sequence length="295" mass="29907">MKPAPFAFERPRDLAALLGRLAEAEGPAKLIAGGQSLGPMLNLRLVEPGLVIDITGIPELRAARLDGGTLVLGACVTHADIEDGRVPDVTGGAMARVASAIAYRPVRNRGTVGGSLVHADPAADWVTALTALSAEVEIAGRSGRRRLALEDFVTGALDVALEPGEVLAAVRVPALPPSAAWGYVKHCAKLGEFAHAIGAVRIDAAAGTGRAVIGAIERAPLLIADARPLFGGRIGADFAGAFDPAAAEAALRAAGMADAVDRHVHVTVLARAVAQAARPSAGPAPTATGRLSEAA</sequence>
<dbReference type="PANTHER" id="PTHR42659:SF2">
    <property type="entry name" value="XANTHINE DEHYDROGENASE SUBUNIT C-RELATED"/>
    <property type="match status" value="1"/>
</dbReference>
<evidence type="ECO:0000313" key="5">
    <source>
        <dbReference type="EMBL" id="KAB1074375.1"/>
    </source>
</evidence>
<dbReference type="InterPro" id="IPR016166">
    <property type="entry name" value="FAD-bd_PCMH"/>
</dbReference>
<dbReference type="GO" id="GO:0071949">
    <property type="term" value="F:FAD binding"/>
    <property type="evidence" value="ECO:0007669"/>
    <property type="project" value="InterPro"/>
</dbReference>
<dbReference type="GO" id="GO:0016491">
    <property type="term" value="F:oxidoreductase activity"/>
    <property type="evidence" value="ECO:0007669"/>
    <property type="project" value="UniProtKB-KW"/>
</dbReference>
<dbReference type="Proteomes" id="UP000441523">
    <property type="component" value="Unassembled WGS sequence"/>
</dbReference>